<dbReference type="OrthoDB" id="414945at2759"/>
<dbReference type="GO" id="GO:0003676">
    <property type="term" value="F:nucleic acid binding"/>
    <property type="evidence" value="ECO:0007669"/>
    <property type="project" value="InterPro"/>
</dbReference>
<feature type="region of interest" description="Disordered" evidence="1">
    <location>
        <begin position="249"/>
        <end position="333"/>
    </location>
</feature>
<dbReference type="InterPro" id="IPR001584">
    <property type="entry name" value="Integrase_cat-core"/>
</dbReference>
<dbReference type="EMBL" id="CAMXCT030000467">
    <property type="protein sequence ID" value="CAL4766523.1"/>
    <property type="molecule type" value="Genomic_DNA"/>
</dbReference>
<dbReference type="Proteomes" id="UP001152797">
    <property type="component" value="Unassembled WGS sequence"/>
</dbReference>
<dbReference type="Gene3D" id="1.10.720.30">
    <property type="entry name" value="SAP domain"/>
    <property type="match status" value="1"/>
</dbReference>
<dbReference type="InterPro" id="IPR036397">
    <property type="entry name" value="RNaseH_sf"/>
</dbReference>
<dbReference type="InterPro" id="IPR003034">
    <property type="entry name" value="SAP_dom"/>
</dbReference>
<feature type="compositionally biased region" description="Basic residues" evidence="1">
    <location>
        <begin position="783"/>
        <end position="801"/>
    </location>
</feature>
<accession>A0A9P1BW67</accession>
<reference evidence="5 6" key="2">
    <citation type="submission" date="2024-05" db="EMBL/GenBank/DDBJ databases">
        <authorList>
            <person name="Chen Y."/>
            <person name="Shah S."/>
            <person name="Dougan E. K."/>
            <person name="Thang M."/>
            <person name="Chan C."/>
        </authorList>
    </citation>
    <scope>NUCLEOTIDE SEQUENCE [LARGE SCALE GENOMIC DNA]</scope>
</reference>
<dbReference type="GO" id="GO:0005737">
    <property type="term" value="C:cytoplasm"/>
    <property type="evidence" value="ECO:0007669"/>
    <property type="project" value="UniProtKB-ARBA"/>
</dbReference>
<dbReference type="GO" id="GO:0015074">
    <property type="term" value="P:DNA integration"/>
    <property type="evidence" value="ECO:0007669"/>
    <property type="project" value="InterPro"/>
</dbReference>
<evidence type="ECO:0000313" key="6">
    <source>
        <dbReference type="Proteomes" id="UP001152797"/>
    </source>
</evidence>
<feature type="region of interest" description="Disordered" evidence="1">
    <location>
        <begin position="564"/>
        <end position="838"/>
    </location>
</feature>
<dbReference type="EMBL" id="CAMXCT020000467">
    <property type="protein sequence ID" value="CAL1132586.1"/>
    <property type="molecule type" value="Genomic_DNA"/>
</dbReference>
<dbReference type="InterPro" id="IPR012337">
    <property type="entry name" value="RNaseH-like_sf"/>
</dbReference>
<gene>
    <name evidence="4" type="ORF">C1SCF055_LOCUS7180</name>
</gene>
<dbReference type="Gene3D" id="3.30.420.10">
    <property type="entry name" value="Ribonuclease H-like superfamily/Ribonuclease H"/>
    <property type="match status" value="1"/>
</dbReference>
<protein>
    <submittedName>
        <fullName evidence="5">Copia protein</fullName>
    </submittedName>
</protein>
<dbReference type="EMBL" id="CAMXCT010000467">
    <property type="protein sequence ID" value="CAI3979211.1"/>
    <property type="molecule type" value="Genomic_DNA"/>
</dbReference>
<proteinExistence type="predicted"/>
<dbReference type="PANTHER" id="PTHR11439:SF467">
    <property type="entry name" value="INTEGRASE CATALYTIC DOMAIN-CONTAINING PROTEIN"/>
    <property type="match status" value="1"/>
</dbReference>
<comment type="caution">
    <text evidence="4">The sequence shown here is derived from an EMBL/GenBank/DDBJ whole genome shotgun (WGS) entry which is preliminary data.</text>
</comment>
<name>A0A9P1BW67_9DINO</name>
<dbReference type="CDD" id="cd09272">
    <property type="entry name" value="RNase_HI_RT_Ty1"/>
    <property type="match status" value="1"/>
</dbReference>
<evidence type="ECO:0000313" key="5">
    <source>
        <dbReference type="EMBL" id="CAL4766523.1"/>
    </source>
</evidence>
<feature type="region of interest" description="Disordered" evidence="1">
    <location>
        <begin position="351"/>
        <end position="398"/>
    </location>
</feature>
<sequence length="1643" mass="182448">MSGNPAEVPLVQALATATAAAQSAAAALEEVRRAQTASLATKPKELELTGRPEEDRRLWADWRFAATQFLASKDGAYLTEIPQAIAAADPIDLRTMVQDRQQRGRLLFTYLCGNVKGRLLAMLREPTLASTSNGFEAMRRFHKDIEPKSGAAALGLLEAILTVPPPPKETNLRDAIVAVERLFSDYEATSSEKLSNHVKIAALRKMLPPEMRVHVNMQIRDNTTYEDLKKTVTEYEVAERRYNPLAQSVYDHQGPAPMEVDQIQHDGGKGKKGGNKSGKGKEKGSTPVCKTCGKSHKGECWHKSSPPAHGAGKGGAQKGKGAGTTKGEKVPCQICGKSNHTADKCFQRYKDKDKDKGQSKGGKAVQQTQEASGATVTGVSRQDADTSPETELRHATGGIRACTPDGRALVLLDSGSDEHLCPPDFASWSREVVKTEGPRLKDAQGKLIAHEFRYRLVKLRAYTGTGRTVDFTIPFLIGPVNQPILSVGRLAADLGVELKITKRGAVVVMEGYDFEVEKHMQSFYLPCYPLSPEGDQGVRAVQSAKMMILDGDIVKYRQRLKEDPKPLDLKGRSTETAPEPSRRETAPKVEVAERPVEDDVHKEDTVAKEDSEAKPKRRRRRRRESSRRGRRTRSPDVKDEEEERETEPVEKKEKKRREESPDMVRVAKAEPCSPSERSGSPVADYGDDHSSLEEEAAERRREMIPEGDGRHARSSGSGVENRRPRSPDRERPQSPGRRPAKRKDWTEEERRQDNKEARERKKARKEAWKAESAREPEKGKEKGKSKKGKSKGKGKGGKWSHVKAITFDGWACAAGDPPDPVDGGMEVVPDDPESLEVVSGPPVEAEAAAGGSEEVLPQPVVAADEPVAAPLNENSRVTDLRARLKELGAPVWGDKSRLWERLQEYEARRKATAETEAILKAREEALNQDPTLGRQPLDLAAPAPPSEVERRLHELTHLPYQPWCEACVRGRGKDLPHYGMHRGELEEARLRPMVCMDWFDVASSGEDGKRVEGTTVTLLLTDAETGYVAAIPSPSKGQEMYSHLAKMVITFLKLMRHEKLKIRSDQEPALKALIGMVKEKWPHRILVEESPLYSSQSNGRAERAIQTVRRLAASIRMAVELRIGMALDSGMIVWPWLIRHAAWLHSYFHVKYNGRTCYEELYQTRYKNEVVAFGKSVVFMAFGLAEQKNLTSISLARREEPESSGGEEAKEASVPSGGDQQEQPMLELPTGTKRSGENEHLILGSRIQAGKVTTDQKVPRLYYHEEEGVALEVHVDDFYAVGPGQGSKRVLEEVAKYLTMQIERPYDEINPEFVYLKCHRTIRPEGVWIQPAEGHLKKLLELNGLTMESKTRETPVTKTVIGSPEDEPLLPDQHTRFRAGVGVLMYVSTDRPDRQHTVNELACLMTKPTVRGTEAMKHLCRYLLHTKDYDLMFSRDLQGCNYVIVITNSDWATDVATRKSRSAVHIYVGDSLLYSFTRRQSVIAQSSGEAELYATAAGVSEGILLGKILGFCSVLLGLRTISDSAANNAMTHRLGVGRVRHLDVKVLWLQQMVYQGKYNNSDLGTKVLGKAKFQELVEMCGLKPLNGGPGKVTQVRTTPAEGSVLTPAQAGQILTIVTWLSQVAGKRIDARTVCKDCNRKKTR</sequence>
<reference evidence="4" key="1">
    <citation type="submission" date="2022-10" db="EMBL/GenBank/DDBJ databases">
        <authorList>
            <person name="Chen Y."/>
            <person name="Dougan E. K."/>
            <person name="Chan C."/>
            <person name="Rhodes N."/>
            <person name="Thang M."/>
        </authorList>
    </citation>
    <scope>NUCLEOTIDE SEQUENCE</scope>
</reference>
<feature type="compositionally biased region" description="Basic residues" evidence="1">
    <location>
        <begin position="615"/>
        <end position="632"/>
    </location>
</feature>
<evidence type="ECO:0000259" key="2">
    <source>
        <dbReference type="PROSITE" id="PS50800"/>
    </source>
</evidence>
<feature type="compositionally biased region" description="Basic and acidic residues" evidence="1">
    <location>
        <begin position="580"/>
        <end position="614"/>
    </location>
</feature>
<dbReference type="InterPro" id="IPR036361">
    <property type="entry name" value="SAP_dom_sf"/>
</dbReference>
<feature type="domain" description="SAP" evidence="2">
    <location>
        <begin position="872"/>
        <end position="906"/>
    </location>
</feature>
<feature type="compositionally biased region" description="Basic and acidic residues" evidence="1">
    <location>
        <begin position="720"/>
        <end position="732"/>
    </location>
</feature>
<feature type="compositionally biased region" description="Basic and acidic residues" evidence="1">
    <location>
        <begin position="564"/>
        <end position="573"/>
    </location>
</feature>
<feature type="compositionally biased region" description="Basic and acidic residues" evidence="1">
    <location>
        <begin position="1197"/>
        <end position="1211"/>
    </location>
</feature>
<feature type="region of interest" description="Disordered" evidence="1">
    <location>
        <begin position="1197"/>
        <end position="1234"/>
    </location>
</feature>
<evidence type="ECO:0000259" key="3">
    <source>
        <dbReference type="PROSITE" id="PS50994"/>
    </source>
</evidence>
<organism evidence="4">
    <name type="scientific">Cladocopium goreaui</name>
    <dbReference type="NCBI Taxonomy" id="2562237"/>
    <lineage>
        <taxon>Eukaryota</taxon>
        <taxon>Sar</taxon>
        <taxon>Alveolata</taxon>
        <taxon>Dinophyceae</taxon>
        <taxon>Suessiales</taxon>
        <taxon>Symbiodiniaceae</taxon>
        <taxon>Cladocopium</taxon>
    </lineage>
</organism>
<dbReference type="SUPFAM" id="SSF53098">
    <property type="entry name" value="Ribonuclease H-like"/>
    <property type="match status" value="1"/>
</dbReference>
<dbReference type="PANTHER" id="PTHR11439">
    <property type="entry name" value="GAG-POL-RELATED RETROTRANSPOSON"/>
    <property type="match status" value="1"/>
</dbReference>
<evidence type="ECO:0000313" key="4">
    <source>
        <dbReference type="EMBL" id="CAI3979211.1"/>
    </source>
</evidence>
<feature type="compositionally biased region" description="Basic and acidic residues" evidence="1">
    <location>
        <begin position="646"/>
        <end position="668"/>
    </location>
</feature>
<dbReference type="PROSITE" id="PS50800">
    <property type="entry name" value="SAP"/>
    <property type="match status" value="1"/>
</dbReference>
<keyword evidence="6" id="KW-1185">Reference proteome</keyword>
<evidence type="ECO:0000256" key="1">
    <source>
        <dbReference type="SAM" id="MobiDB-lite"/>
    </source>
</evidence>
<feature type="compositionally biased region" description="Polar residues" evidence="1">
    <location>
        <begin position="365"/>
        <end position="389"/>
    </location>
</feature>
<feature type="domain" description="Integrase catalytic" evidence="3">
    <location>
        <begin position="988"/>
        <end position="1110"/>
    </location>
</feature>
<feature type="compositionally biased region" description="Gly residues" evidence="1">
    <location>
        <begin position="311"/>
        <end position="324"/>
    </location>
</feature>
<dbReference type="PROSITE" id="PS50994">
    <property type="entry name" value="INTEGRASE"/>
    <property type="match status" value="1"/>
</dbReference>
<feature type="compositionally biased region" description="Basic and acidic residues" evidence="1">
    <location>
        <begin position="686"/>
        <end position="711"/>
    </location>
</feature>
<feature type="compositionally biased region" description="Basic and acidic residues" evidence="1">
    <location>
        <begin position="742"/>
        <end position="782"/>
    </location>
</feature>